<dbReference type="RefSeq" id="WP_204193521.1">
    <property type="nucleotide sequence ID" value="NZ_JAFEMC010000001.1"/>
</dbReference>
<keyword evidence="2" id="KW-1185">Reference proteome</keyword>
<organism evidence="1 2">
    <name type="scientific">Sphingomonas longa</name>
    <dbReference type="NCBI Taxonomy" id="2778730"/>
    <lineage>
        <taxon>Bacteria</taxon>
        <taxon>Pseudomonadati</taxon>
        <taxon>Pseudomonadota</taxon>
        <taxon>Alphaproteobacteria</taxon>
        <taxon>Sphingomonadales</taxon>
        <taxon>Sphingomonadaceae</taxon>
        <taxon>Sphingomonas</taxon>
    </lineage>
</organism>
<accession>A0ABS2D287</accession>
<evidence type="ECO:0000313" key="2">
    <source>
        <dbReference type="Proteomes" id="UP000763641"/>
    </source>
</evidence>
<name>A0ABS2D287_9SPHN</name>
<comment type="caution">
    <text evidence="1">The sequence shown here is derived from an EMBL/GenBank/DDBJ whole genome shotgun (WGS) entry which is preliminary data.</text>
</comment>
<protein>
    <recommendedName>
        <fullName evidence="3">DUF4136 domain-containing protein</fullName>
    </recommendedName>
</protein>
<reference evidence="1 2" key="1">
    <citation type="submission" date="2020-12" db="EMBL/GenBank/DDBJ databases">
        <title>Sphingomonas sp.</title>
        <authorList>
            <person name="Kim M.K."/>
        </authorList>
    </citation>
    <scope>NUCLEOTIDE SEQUENCE [LARGE SCALE GENOMIC DNA]</scope>
    <source>
        <strain evidence="1 2">BT552</strain>
    </source>
</reference>
<gene>
    <name evidence="1" type="ORF">ILT43_01530</name>
</gene>
<dbReference type="EMBL" id="JAFEMC010000001">
    <property type="protein sequence ID" value="MBM6575036.1"/>
    <property type="molecule type" value="Genomic_DNA"/>
</dbReference>
<dbReference type="Proteomes" id="UP000763641">
    <property type="component" value="Unassembled WGS sequence"/>
</dbReference>
<evidence type="ECO:0008006" key="3">
    <source>
        <dbReference type="Google" id="ProtNLM"/>
    </source>
</evidence>
<sequence>MPNGVMMEIPGLMVGMAGVVLAFAPVNSASAVPQVSLGTISVGAGRDASNAEDASPDVDAAAAAALGEKGFTILNDPGHAAYVAEVVVTRTDVGAASVRVRSGKAAVVGAGLSVPIGSGGSRIVPLQRTELTITIRKRGGAAILWHGAAMTVRSEGALNASADGVASALSEAALRRYPAVSNEVTSVP</sequence>
<proteinExistence type="predicted"/>
<evidence type="ECO:0000313" key="1">
    <source>
        <dbReference type="EMBL" id="MBM6575036.1"/>
    </source>
</evidence>